<dbReference type="PANTHER" id="PTHR21397:SF2">
    <property type="entry name" value="CHROMATIN COMPLEXES SUBUNIT BAP18"/>
    <property type="match status" value="1"/>
</dbReference>
<sequence length="179" mass="19937">MTSASKVGEIFAAAGTAFSRLGELTMQLHPIEEPSQSSGKWSATEVEMLKNAVTKFSEDLNRISDIVKSRSMSQMKGAVETESLRECRHCTCRRSCTAKVTKSSSSHQVSTKIGRRKNKVSKPKQRKETKIRSYCLKVYSFGDMTLTTLNASEYEVDIETIGDQSAKKVRLEFDSGTLH</sequence>
<feature type="compositionally biased region" description="Basic residues" evidence="1">
    <location>
        <begin position="113"/>
        <end position="125"/>
    </location>
</feature>
<gene>
    <name evidence="2" type="ORF">LSH36_554g00000</name>
</gene>
<evidence type="ECO:0000313" key="3">
    <source>
        <dbReference type="Proteomes" id="UP001208570"/>
    </source>
</evidence>
<dbReference type="Proteomes" id="UP001208570">
    <property type="component" value="Unassembled WGS sequence"/>
</dbReference>
<accession>A0AAD9J783</accession>
<name>A0AAD9J783_9ANNE</name>
<dbReference type="GO" id="GO:0071339">
    <property type="term" value="C:MLL1 complex"/>
    <property type="evidence" value="ECO:0007669"/>
    <property type="project" value="TreeGrafter"/>
</dbReference>
<proteinExistence type="predicted"/>
<dbReference type="AlphaFoldDB" id="A0AAD9J783"/>
<keyword evidence="3" id="KW-1185">Reference proteome</keyword>
<dbReference type="GO" id="GO:0016589">
    <property type="term" value="C:NURF complex"/>
    <property type="evidence" value="ECO:0007669"/>
    <property type="project" value="TreeGrafter"/>
</dbReference>
<evidence type="ECO:0000313" key="2">
    <source>
        <dbReference type="EMBL" id="KAK2147418.1"/>
    </source>
</evidence>
<feature type="region of interest" description="Disordered" evidence="1">
    <location>
        <begin position="103"/>
        <end position="126"/>
    </location>
</feature>
<dbReference type="InterPro" id="IPR009057">
    <property type="entry name" value="Homeodomain-like_sf"/>
</dbReference>
<dbReference type="SUPFAM" id="SSF46689">
    <property type="entry name" value="Homeodomain-like"/>
    <property type="match status" value="1"/>
</dbReference>
<reference evidence="2" key="1">
    <citation type="journal article" date="2023" name="Mol. Biol. Evol.">
        <title>Third-Generation Sequencing Reveals the Adaptive Role of the Epigenome in Three Deep-Sea Polychaetes.</title>
        <authorList>
            <person name="Perez M."/>
            <person name="Aroh O."/>
            <person name="Sun Y."/>
            <person name="Lan Y."/>
            <person name="Juniper S.K."/>
            <person name="Young C.R."/>
            <person name="Angers B."/>
            <person name="Qian P.Y."/>
        </authorList>
    </citation>
    <scope>NUCLEOTIDE SEQUENCE</scope>
    <source>
        <strain evidence="2">P08H-3</strain>
    </source>
</reference>
<evidence type="ECO:0000256" key="1">
    <source>
        <dbReference type="SAM" id="MobiDB-lite"/>
    </source>
</evidence>
<dbReference type="EMBL" id="JAODUP010000554">
    <property type="protein sequence ID" value="KAK2147418.1"/>
    <property type="molecule type" value="Genomic_DNA"/>
</dbReference>
<comment type="caution">
    <text evidence="2">The sequence shown here is derived from an EMBL/GenBank/DDBJ whole genome shotgun (WGS) entry which is preliminary data.</text>
</comment>
<dbReference type="PANTHER" id="PTHR21397">
    <property type="entry name" value="CHROMATIN COMPLEXES SUBUNIT BAP18-RELATED"/>
    <property type="match status" value="1"/>
</dbReference>
<organism evidence="2 3">
    <name type="scientific">Paralvinella palmiformis</name>
    <dbReference type="NCBI Taxonomy" id="53620"/>
    <lineage>
        <taxon>Eukaryota</taxon>
        <taxon>Metazoa</taxon>
        <taxon>Spiralia</taxon>
        <taxon>Lophotrochozoa</taxon>
        <taxon>Annelida</taxon>
        <taxon>Polychaeta</taxon>
        <taxon>Sedentaria</taxon>
        <taxon>Canalipalpata</taxon>
        <taxon>Terebellida</taxon>
        <taxon>Terebelliformia</taxon>
        <taxon>Alvinellidae</taxon>
        <taxon>Paralvinella</taxon>
    </lineage>
</organism>
<protein>
    <submittedName>
        <fullName evidence="2">Uncharacterized protein</fullName>
    </submittedName>
</protein>